<sequence>MANLLKVLTAPNGRKFTQPLGLFINNEFVNSSSNETIDAYNPADESVIASVQAATEQDVDTAVKAARKAFKDPSWSELTPTDRGNLMLKLSQLIDDNTETLATIESWNNGKPYSVSLTEDVPATAAVIKFYAGYADKINGSVLATGPAKFAYTIREPIGVCGQIIPWNYPLQMAGWKLGPALACGNTVILKAAEQTPLSILFLASLVKEAGFPPGVINIINGHGKVAGAALAQHTNVDKIAFTGSTATGKQIMQYASSNMKNITLETGGKSPLLVFDDAELDQAVKWAHGGAMWNNGQICTATTRSCEVKRGGNLMRVSWLEEVGAWLRFCMGTVVHSSPPLGFKYCKLYEAGRRTPSLSL</sequence>
<proteinExistence type="predicted"/>
<comment type="caution">
    <text evidence="1">The sequence shown here is derived from an EMBL/GenBank/DDBJ whole genome shotgun (WGS) entry which is preliminary data.</text>
</comment>
<accession>A0ACC1MU77</accession>
<organism evidence="1 2">
    <name type="scientific">Zarea fungicola</name>
    <dbReference type="NCBI Taxonomy" id="93591"/>
    <lineage>
        <taxon>Eukaryota</taxon>
        <taxon>Fungi</taxon>
        <taxon>Dikarya</taxon>
        <taxon>Ascomycota</taxon>
        <taxon>Pezizomycotina</taxon>
        <taxon>Sordariomycetes</taxon>
        <taxon>Hypocreomycetidae</taxon>
        <taxon>Hypocreales</taxon>
        <taxon>Cordycipitaceae</taxon>
        <taxon>Zarea</taxon>
    </lineage>
</organism>
<reference evidence="1" key="1">
    <citation type="submission" date="2022-08" db="EMBL/GenBank/DDBJ databases">
        <title>Genome Sequence of Lecanicillium fungicola.</title>
        <authorList>
            <person name="Buettner E."/>
        </authorList>
    </citation>
    <scope>NUCLEOTIDE SEQUENCE</scope>
    <source>
        <strain evidence="1">Babe33</strain>
    </source>
</reference>
<name>A0ACC1MU77_9HYPO</name>
<protein>
    <submittedName>
        <fullName evidence="1">Uncharacterized protein</fullName>
    </submittedName>
</protein>
<gene>
    <name evidence="1" type="ORF">NQ176_g8210</name>
</gene>
<keyword evidence="2" id="KW-1185">Reference proteome</keyword>
<dbReference type="Proteomes" id="UP001143910">
    <property type="component" value="Unassembled WGS sequence"/>
</dbReference>
<evidence type="ECO:0000313" key="1">
    <source>
        <dbReference type="EMBL" id="KAJ2970390.1"/>
    </source>
</evidence>
<evidence type="ECO:0000313" key="2">
    <source>
        <dbReference type="Proteomes" id="UP001143910"/>
    </source>
</evidence>
<dbReference type="EMBL" id="JANJQO010001545">
    <property type="protein sequence ID" value="KAJ2970390.1"/>
    <property type="molecule type" value="Genomic_DNA"/>
</dbReference>